<evidence type="ECO:0000256" key="3">
    <source>
        <dbReference type="ARBA" id="ARBA00022840"/>
    </source>
</evidence>
<dbReference type="GO" id="GO:0140662">
    <property type="term" value="F:ATP-dependent protein folding chaperone"/>
    <property type="evidence" value="ECO:0007669"/>
    <property type="project" value="InterPro"/>
</dbReference>
<dbReference type="GO" id="GO:0005524">
    <property type="term" value="F:ATP binding"/>
    <property type="evidence" value="ECO:0007669"/>
    <property type="project" value="UniProtKB-KW"/>
</dbReference>
<evidence type="ECO:0000313" key="8">
    <source>
        <dbReference type="Proteomes" id="UP001212411"/>
    </source>
</evidence>
<comment type="similarity">
    <text evidence="1 5">Belongs to the chaperonin (HSP60) family.</text>
</comment>
<dbReference type="KEGG" id="som:SOMG_03588"/>
<dbReference type="SUPFAM" id="SSF48592">
    <property type="entry name" value="GroEL equatorial domain-like"/>
    <property type="match status" value="1"/>
</dbReference>
<protein>
    <submittedName>
        <fullName evidence="7">Mitochondrial heat shock protein Hsp60/Mcp60</fullName>
    </submittedName>
</protein>
<dbReference type="GO" id="GO:0042026">
    <property type="term" value="P:protein refolding"/>
    <property type="evidence" value="ECO:0007669"/>
    <property type="project" value="InterPro"/>
</dbReference>
<dbReference type="GO" id="GO:0032991">
    <property type="term" value="C:protein-containing complex"/>
    <property type="evidence" value="ECO:0007669"/>
    <property type="project" value="UniProtKB-ARBA"/>
</dbReference>
<dbReference type="InterPro" id="IPR027410">
    <property type="entry name" value="TCP-1-like_intermed_sf"/>
</dbReference>
<dbReference type="SUPFAM" id="SSF52029">
    <property type="entry name" value="GroEL apical domain-like"/>
    <property type="match status" value="1"/>
</dbReference>
<reference evidence="7 8" key="1">
    <citation type="journal article" date="2023" name="G3 (Bethesda)">
        <title>A high-quality reference genome for the fission yeast Schizosaccharomyces osmophilus.</title>
        <authorList>
            <person name="Jia G.S."/>
            <person name="Zhang W.C."/>
            <person name="Liang Y."/>
            <person name="Liu X.H."/>
            <person name="Rhind N."/>
            <person name="Pidoux A."/>
            <person name="Brysch-Herzberg M."/>
            <person name="Du L.L."/>
        </authorList>
    </citation>
    <scope>NUCLEOTIDE SEQUENCE [LARGE SCALE GENOMIC DNA]</scope>
    <source>
        <strain evidence="7 8">CBS 15793</strain>
    </source>
</reference>
<dbReference type="Gene3D" id="3.30.260.10">
    <property type="entry name" value="TCP-1-like chaperonin intermediate domain"/>
    <property type="match status" value="1"/>
</dbReference>
<keyword evidence="8" id="KW-1185">Reference proteome</keyword>
<dbReference type="RefSeq" id="XP_056037711.1">
    <property type="nucleotide sequence ID" value="XM_056182377.1"/>
</dbReference>
<dbReference type="InterPro" id="IPR002423">
    <property type="entry name" value="Cpn60/GroEL/TCP-1"/>
</dbReference>
<accession>A0AAE9WCS1</accession>
<dbReference type="InterPro" id="IPR027413">
    <property type="entry name" value="GROEL-like_equatorial_sf"/>
</dbReference>
<keyword evidence="7" id="KW-0346">Stress response</keyword>
<dbReference type="Gene3D" id="1.10.560.10">
    <property type="entry name" value="GroEL-like equatorial domain"/>
    <property type="match status" value="1"/>
</dbReference>
<evidence type="ECO:0000256" key="5">
    <source>
        <dbReference type="RuleBase" id="RU000418"/>
    </source>
</evidence>
<sequence length="581" mass="62222">MVNFLASNLMRLPLRVAGRRVPGRFSASQVRSYGKDLKFGVDARASLLSGVDTLARAVSVTLGPKGRNVLIDQAFGSPKITKDGVTVARSVSLKDKFENLGARLVQDVASKTNEVAGDGTTTATVLARAIFSETVRNVAAGCNPMDLRRGIQIAVDNVVEFLQANKRDITTAEEISQVATISANGDKHIGELLSKAMERVGKEGVITVKEGRTITDELEVTEGMKFDRGYISPYFMTDVKSQKVEFENPLLLLSEKKISAVQDVLPALELSAQQRRPLVIIAEDVDGEALAACILNKLRGQLQVVAIKAPGFGDNRRNMLGDLAVLTDSAVFNDEIDVSIEKSQPHHFGSCGSITVTKEDTIIMKGAGDHINVNERCEQIRSVLADPSLSEYEKEKLQERLAKLSGGIAVIKVGGSSEVEVNEKKDRIIDALNAVKAAVSEGVLPGAGTSFVKASLRLNDIATANFDQKLGVDIVRKAITRPAQTILENAGLEGNLIVGKLKEYYGKEFNIGYDIAKDRYIDLNEIGVLDPLKVVRTGLVDASGVASLMGTTECAVVDSPEESKPPMGGGPGAMGGMPGMM</sequence>
<dbReference type="NCBIfam" id="TIGR02348">
    <property type="entry name" value="GroEL"/>
    <property type="match status" value="1"/>
</dbReference>
<organism evidence="7 8">
    <name type="scientific">Schizosaccharomyces osmophilus</name>
    <dbReference type="NCBI Taxonomy" id="2545709"/>
    <lineage>
        <taxon>Eukaryota</taxon>
        <taxon>Fungi</taxon>
        <taxon>Dikarya</taxon>
        <taxon>Ascomycota</taxon>
        <taxon>Taphrinomycotina</taxon>
        <taxon>Schizosaccharomycetes</taxon>
        <taxon>Schizosaccharomycetales</taxon>
        <taxon>Schizosaccharomycetaceae</taxon>
        <taxon>Schizosaccharomyces</taxon>
    </lineage>
</organism>
<dbReference type="InterPro" id="IPR027409">
    <property type="entry name" value="GroEL-like_apical_dom_sf"/>
</dbReference>
<dbReference type="NCBIfam" id="NF009487">
    <property type="entry name" value="PRK12849.1"/>
    <property type="match status" value="1"/>
</dbReference>
<dbReference type="Gene3D" id="3.50.7.10">
    <property type="entry name" value="GroEL"/>
    <property type="match status" value="1"/>
</dbReference>
<dbReference type="NCBIfam" id="NF009488">
    <property type="entry name" value="PRK12850.1"/>
    <property type="match status" value="1"/>
</dbReference>
<evidence type="ECO:0000256" key="1">
    <source>
        <dbReference type="ARBA" id="ARBA00006607"/>
    </source>
</evidence>
<evidence type="ECO:0000256" key="6">
    <source>
        <dbReference type="SAM" id="MobiDB-lite"/>
    </source>
</evidence>
<dbReference type="NCBIfam" id="NF009489">
    <property type="entry name" value="PRK12851.1"/>
    <property type="match status" value="1"/>
</dbReference>
<dbReference type="SUPFAM" id="SSF54849">
    <property type="entry name" value="GroEL-intermediate domain like"/>
    <property type="match status" value="1"/>
</dbReference>
<evidence type="ECO:0000256" key="4">
    <source>
        <dbReference type="ARBA" id="ARBA00023186"/>
    </source>
</evidence>
<proteinExistence type="inferred from homology"/>
<gene>
    <name evidence="7" type="primary">mcp60</name>
    <name evidence="7" type="ORF">SOMG_03588</name>
</gene>
<dbReference type="HAMAP" id="MF_00600">
    <property type="entry name" value="CH60"/>
    <property type="match status" value="1"/>
</dbReference>
<feature type="region of interest" description="Disordered" evidence="6">
    <location>
        <begin position="558"/>
        <end position="581"/>
    </location>
</feature>
<dbReference type="FunFam" id="1.10.560.10:FF:000001">
    <property type="entry name" value="60 kDa chaperonin"/>
    <property type="match status" value="1"/>
</dbReference>
<dbReference type="GeneID" id="80877066"/>
<evidence type="ECO:0000256" key="2">
    <source>
        <dbReference type="ARBA" id="ARBA00022741"/>
    </source>
</evidence>
<dbReference type="PANTHER" id="PTHR45633">
    <property type="entry name" value="60 KDA HEAT SHOCK PROTEIN, MITOCHONDRIAL"/>
    <property type="match status" value="1"/>
</dbReference>
<dbReference type="Pfam" id="PF00118">
    <property type="entry name" value="Cpn60_TCP1"/>
    <property type="match status" value="1"/>
</dbReference>
<dbReference type="PRINTS" id="PR00298">
    <property type="entry name" value="CHAPERONIN60"/>
</dbReference>
<name>A0AAE9WCS1_9SCHI</name>
<keyword evidence="4" id="KW-0143">Chaperone</keyword>
<dbReference type="NCBIfam" id="NF000592">
    <property type="entry name" value="PRK00013.1"/>
    <property type="match status" value="1"/>
</dbReference>
<feature type="compositionally biased region" description="Gly residues" evidence="6">
    <location>
        <begin position="567"/>
        <end position="581"/>
    </location>
</feature>
<dbReference type="InterPro" id="IPR001844">
    <property type="entry name" value="Cpn60/GroEL"/>
</dbReference>
<keyword evidence="3" id="KW-0067">ATP-binding</keyword>
<dbReference type="EMBL" id="CP115612">
    <property type="protein sequence ID" value="WBW73468.1"/>
    <property type="molecule type" value="Genomic_DNA"/>
</dbReference>
<dbReference type="CDD" id="cd03344">
    <property type="entry name" value="GroEL"/>
    <property type="match status" value="1"/>
</dbReference>
<dbReference type="AlphaFoldDB" id="A0AAE9WCS1"/>
<evidence type="ECO:0000313" key="7">
    <source>
        <dbReference type="EMBL" id="WBW73468.1"/>
    </source>
</evidence>
<keyword evidence="2" id="KW-0547">Nucleotide-binding</keyword>
<dbReference type="FunFam" id="3.50.7.10:FF:000001">
    <property type="entry name" value="60 kDa chaperonin"/>
    <property type="match status" value="1"/>
</dbReference>
<dbReference type="Proteomes" id="UP001212411">
    <property type="component" value="Chromosome 2"/>
</dbReference>